<evidence type="ECO:0000313" key="2">
    <source>
        <dbReference type="Proteomes" id="UP000799429"/>
    </source>
</evidence>
<name>A0A9P4S205_9PEZI</name>
<proteinExistence type="predicted"/>
<organism evidence="1 2">
    <name type="scientific">Patellaria atrata CBS 101060</name>
    <dbReference type="NCBI Taxonomy" id="1346257"/>
    <lineage>
        <taxon>Eukaryota</taxon>
        <taxon>Fungi</taxon>
        <taxon>Dikarya</taxon>
        <taxon>Ascomycota</taxon>
        <taxon>Pezizomycotina</taxon>
        <taxon>Dothideomycetes</taxon>
        <taxon>Dothideomycetes incertae sedis</taxon>
        <taxon>Patellariales</taxon>
        <taxon>Patellariaceae</taxon>
        <taxon>Patellaria</taxon>
    </lineage>
</organism>
<reference evidence="1" key="1">
    <citation type="journal article" date="2020" name="Stud. Mycol.">
        <title>101 Dothideomycetes genomes: a test case for predicting lifestyles and emergence of pathogens.</title>
        <authorList>
            <person name="Haridas S."/>
            <person name="Albert R."/>
            <person name="Binder M."/>
            <person name="Bloem J."/>
            <person name="Labutti K."/>
            <person name="Salamov A."/>
            <person name="Andreopoulos B."/>
            <person name="Baker S."/>
            <person name="Barry K."/>
            <person name="Bills G."/>
            <person name="Bluhm B."/>
            <person name="Cannon C."/>
            <person name="Castanera R."/>
            <person name="Culley D."/>
            <person name="Daum C."/>
            <person name="Ezra D."/>
            <person name="Gonzalez J."/>
            <person name="Henrissat B."/>
            <person name="Kuo A."/>
            <person name="Liang C."/>
            <person name="Lipzen A."/>
            <person name="Lutzoni F."/>
            <person name="Magnuson J."/>
            <person name="Mondo S."/>
            <person name="Nolan M."/>
            <person name="Ohm R."/>
            <person name="Pangilinan J."/>
            <person name="Park H.-J."/>
            <person name="Ramirez L."/>
            <person name="Alfaro M."/>
            <person name="Sun H."/>
            <person name="Tritt A."/>
            <person name="Yoshinaga Y."/>
            <person name="Zwiers L.-H."/>
            <person name="Turgeon B."/>
            <person name="Goodwin S."/>
            <person name="Spatafora J."/>
            <person name="Crous P."/>
            <person name="Grigoriev I."/>
        </authorList>
    </citation>
    <scope>NUCLEOTIDE SEQUENCE</scope>
    <source>
        <strain evidence="1">CBS 101060</strain>
    </source>
</reference>
<protein>
    <submittedName>
        <fullName evidence="1">Uncharacterized protein</fullName>
    </submittedName>
</protein>
<dbReference type="EMBL" id="MU006116">
    <property type="protein sequence ID" value="KAF2834664.1"/>
    <property type="molecule type" value="Genomic_DNA"/>
</dbReference>
<gene>
    <name evidence="1" type="ORF">M501DRAFT_1000124</name>
</gene>
<dbReference type="AlphaFoldDB" id="A0A9P4S205"/>
<sequence>MSVVIVQQLLMRLCTGTAPSSSKLSKETPPTSLRALIYRSAVMRYLSLTHAPMYLPVQNHPTFRYRDNAF</sequence>
<accession>A0A9P4S205</accession>
<dbReference type="Proteomes" id="UP000799429">
    <property type="component" value="Unassembled WGS sequence"/>
</dbReference>
<evidence type="ECO:0000313" key="1">
    <source>
        <dbReference type="EMBL" id="KAF2834664.1"/>
    </source>
</evidence>
<keyword evidence="2" id="KW-1185">Reference proteome</keyword>
<comment type="caution">
    <text evidence="1">The sequence shown here is derived from an EMBL/GenBank/DDBJ whole genome shotgun (WGS) entry which is preliminary data.</text>
</comment>